<keyword evidence="6 8" id="KW-1133">Transmembrane helix</keyword>
<keyword evidence="3 9" id="KW-0328">Glycosyltransferase</keyword>
<dbReference type="EC" id="2.4.2.43" evidence="9"/>
<feature type="transmembrane region" description="Helical" evidence="8">
    <location>
        <begin position="369"/>
        <end position="390"/>
    </location>
</feature>
<feature type="transmembrane region" description="Helical" evidence="8">
    <location>
        <begin position="443"/>
        <end position="464"/>
    </location>
</feature>
<feature type="transmembrane region" description="Helical" evidence="8">
    <location>
        <begin position="145"/>
        <end position="162"/>
    </location>
</feature>
<dbReference type="RefSeq" id="WP_080811766.1">
    <property type="nucleotide sequence ID" value="NZ_CP021983.2"/>
</dbReference>
<feature type="transmembrane region" description="Helical" evidence="8">
    <location>
        <begin position="302"/>
        <end position="324"/>
    </location>
</feature>
<feature type="transmembrane region" description="Helical" evidence="8">
    <location>
        <begin position="168"/>
        <end position="192"/>
    </location>
</feature>
<evidence type="ECO:0000256" key="4">
    <source>
        <dbReference type="ARBA" id="ARBA00022679"/>
    </source>
</evidence>
<feature type="transmembrane region" description="Helical" evidence="8">
    <location>
        <begin position="254"/>
        <end position="273"/>
    </location>
</feature>
<gene>
    <name evidence="9" type="primary">arnT2_2</name>
    <name evidence="9" type="ORF">XM38_048980</name>
</gene>
<protein>
    <submittedName>
        <fullName evidence="9">Undecaprenyl phosphate-alpha-4-amino-4-deoxy-L-arabinose arabinosyl transferase 2</fullName>
        <ecNumber evidence="9">2.4.2.43</ecNumber>
    </submittedName>
</protein>
<dbReference type="EMBL" id="CP021983">
    <property type="protein sequence ID" value="ASC73924.1"/>
    <property type="molecule type" value="Genomic_DNA"/>
</dbReference>
<accession>A0A1Z3HUD7</accession>
<feature type="transmembrane region" description="Helical" evidence="8">
    <location>
        <begin position="226"/>
        <end position="247"/>
    </location>
</feature>
<keyword evidence="7 8" id="KW-0472">Membrane</keyword>
<evidence type="ECO:0000256" key="6">
    <source>
        <dbReference type="ARBA" id="ARBA00022989"/>
    </source>
</evidence>
<dbReference type="GO" id="GO:0005886">
    <property type="term" value="C:plasma membrane"/>
    <property type="evidence" value="ECO:0007669"/>
    <property type="project" value="UniProtKB-SubCell"/>
</dbReference>
<feature type="transmembrane region" description="Helical" evidence="8">
    <location>
        <begin position="103"/>
        <end position="124"/>
    </location>
</feature>
<dbReference type="PANTHER" id="PTHR33908:SF3">
    <property type="entry name" value="UNDECAPRENYL PHOSPHATE-ALPHA-4-AMINO-4-DEOXY-L-ARABINOSE ARABINOSYL TRANSFERASE"/>
    <property type="match status" value="1"/>
</dbReference>
<evidence type="ECO:0000256" key="1">
    <source>
        <dbReference type="ARBA" id="ARBA00004651"/>
    </source>
</evidence>
<dbReference type="GO" id="GO:0103015">
    <property type="term" value="F:4-amino-4-deoxy-L-arabinose transferase activity"/>
    <property type="evidence" value="ECO:0007669"/>
    <property type="project" value="UniProtKB-EC"/>
</dbReference>
<evidence type="ECO:0000313" key="10">
    <source>
        <dbReference type="Proteomes" id="UP000191901"/>
    </source>
</evidence>
<evidence type="ECO:0000256" key="7">
    <source>
        <dbReference type="ARBA" id="ARBA00023136"/>
    </source>
</evidence>
<dbReference type="InterPro" id="IPR050297">
    <property type="entry name" value="LipidA_mod_glycosyltrf_83"/>
</dbReference>
<sequence length="602" mass="66932">MASRSKSSPIFPWLKRWLSVPTLIVGASILWVLLISWVAFGWQLGSTGLVDETEPLFAEAARQMYASGDWITPYFNGDPRFDKPPLVYWGMALGFHLWGVTEWTVRLPSALAAFALTGFGFYSLRRFGVPRPQPLASDTSRSGQSQAALWTSAFIGAAVLAFNPETIAWARTGVSDMLLAATMGAALLAFFLAYAQPQTPQRQTAWYLAAYGFAALAVLTKGPVGIVLPGLVVLVFLAYTGQLSLLWREMRLGPGVLLFLVITIPWYVLVIQANGQAYIESFFGYHNVERFTQVVNDHAAPWYFYFVVVAVGFLPWSPFLPYAIARLQPWRRRFWQRQPRTSHLGLFALIWFAVIFGFFTIAVTKLPSYVLPLMPAAAILVGLAWGDALLHTPSLRPMGWGFRVSVILNLVLFIGLGAAALYSPNWIGNDPAMPNLPERLSQSGILAHAAIIWGLAALAGLVLIIRRHSPWLWSINLIAFVAFLTISILPAYGLIDTARQAPLRQLAHIIQTQATNTEPVIMMGFKKPSLVFYSQRPVTYIYAADAVDQHLHRLTAPSIWLVGRRQEIAQLTFQTYQPTETISQGTYQLVKLTCPDITQDIS</sequence>
<organism evidence="9 10">
    <name type="scientific">Halomicronema hongdechloris C2206</name>
    <dbReference type="NCBI Taxonomy" id="1641165"/>
    <lineage>
        <taxon>Bacteria</taxon>
        <taxon>Bacillati</taxon>
        <taxon>Cyanobacteriota</taxon>
        <taxon>Cyanophyceae</taxon>
        <taxon>Nodosilineales</taxon>
        <taxon>Nodosilineaceae</taxon>
        <taxon>Halomicronema</taxon>
    </lineage>
</organism>
<name>A0A1Z3HUD7_9CYAN</name>
<evidence type="ECO:0000256" key="8">
    <source>
        <dbReference type="SAM" id="Phobius"/>
    </source>
</evidence>
<feature type="transmembrane region" description="Helical" evidence="8">
    <location>
        <begin position="344"/>
        <end position="363"/>
    </location>
</feature>
<dbReference type="Proteomes" id="UP000191901">
    <property type="component" value="Chromosome"/>
</dbReference>
<feature type="transmembrane region" description="Helical" evidence="8">
    <location>
        <begin position="471"/>
        <end position="495"/>
    </location>
</feature>
<dbReference type="OrthoDB" id="9775035at2"/>
<evidence type="ECO:0000256" key="2">
    <source>
        <dbReference type="ARBA" id="ARBA00022475"/>
    </source>
</evidence>
<feature type="transmembrane region" description="Helical" evidence="8">
    <location>
        <begin position="204"/>
        <end position="220"/>
    </location>
</feature>
<keyword evidence="2" id="KW-1003">Cell membrane</keyword>
<dbReference type="GO" id="GO:0009103">
    <property type="term" value="P:lipopolysaccharide biosynthetic process"/>
    <property type="evidence" value="ECO:0007669"/>
    <property type="project" value="UniProtKB-ARBA"/>
</dbReference>
<evidence type="ECO:0000313" key="9">
    <source>
        <dbReference type="EMBL" id="ASC73924.1"/>
    </source>
</evidence>
<dbReference type="GO" id="GO:0010041">
    <property type="term" value="P:response to iron(III) ion"/>
    <property type="evidence" value="ECO:0007669"/>
    <property type="project" value="TreeGrafter"/>
</dbReference>
<evidence type="ECO:0000256" key="5">
    <source>
        <dbReference type="ARBA" id="ARBA00022692"/>
    </source>
</evidence>
<keyword evidence="10" id="KW-1185">Reference proteome</keyword>
<dbReference type="STRING" id="1641165.XM38_19040"/>
<dbReference type="PANTHER" id="PTHR33908">
    <property type="entry name" value="MANNOSYLTRANSFERASE YKCB-RELATED"/>
    <property type="match status" value="1"/>
</dbReference>
<feature type="transmembrane region" description="Helical" evidence="8">
    <location>
        <begin position="402"/>
        <end position="423"/>
    </location>
</feature>
<proteinExistence type="predicted"/>
<dbReference type="AlphaFoldDB" id="A0A1Z3HUD7"/>
<feature type="transmembrane region" description="Helical" evidence="8">
    <location>
        <begin position="20"/>
        <end position="40"/>
    </location>
</feature>
<reference evidence="9 10" key="1">
    <citation type="journal article" date="2016" name="Biochim. Biophys. Acta">
        <title>Characterization of red-shifted phycobilisomes isolated from the chlorophyll f-containing cyanobacterium Halomicronema hongdechloris.</title>
        <authorList>
            <person name="Li Y."/>
            <person name="Lin Y."/>
            <person name="Garvey C.J."/>
            <person name="Birch D."/>
            <person name="Corkery R.W."/>
            <person name="Loughlin P.C."/>
            <person name="Scheer H."/>
            <person name="Willows R.D."/>
            <person name="Chen M."/>
        </authorList>
    </citation>
    <scope>NUCLEOTIDE SEQUENCE [LARGE SCALE GENOMIC DNA]</scope>
    <source>
        <strain evidence="9 10">C2206</strain>
    </source>
</reference>
<keyword evidence="4 9" id="KW-0808">Transferase</keyword>
<comment type="subcellular location">
    <subcellularLocation>
        <location evidence="1">Cell membrane</location>
        <topology evidence="1">Multi-pass membrane protein</topology>
    </subcellularLocation>
</comment>
<evidence type="ECO:0000256" key="3">
    <source>
        <dbReference type="ARBA" id="ARBA00022676"/>
    </source>
</evidence>
<keyword evidence="5 8" id="KW-0812">Transmembrane</keyword>
<dbReference type="KEGG" id="hhg:XM38_048980"/>